<dbReference type="FunFam" id="1.10.510.10:FF:001023">
    <property type="entry name" value="Os07g0541700 protein"/>
    <property type="match status" value="1"/>
</dbReference>
<dbReference type="InterPro" id="IPR001611">
    <property type="entry name" value="Leu-rich_rpt"/>
</dbReference>
<dbReference type="InterPro" id="IPR011009">
    <property type="entry name" value="Kinase-like_dom_sf"/>
</dbReference>
<evidence type="ECO:0000256" key="3">
    <source>
        <dbReference type="ARBA" id="ARBA00022527"/>
    </source>
</evidence>
<evidence type="ECO:0000256" key="16">
    <source>
        <dbReference type="SAM" id="Phobius"/>
    </source>
</evidence>
<keyword evidence="12 16" id="KW-1133">Transmembrane helix</keyword>
<comment type="catalytic activity">
    <reaction evidence="14">
        <text>L-threonyl-[protein] + ATP = O-phospho-L-threonyl-[protein] + ADP + H(+)</text>
        <dbReference type="Rhea" id="RHEA:46608"/>
        <dbReference type="Rhea" id="RHEA-COMP:11060"/>
        <dbReference type="Rhea" id="RHEA-COMP:11605"/>
        <dbReference type="ChEBI" id="CHEBI:15378"/>
        <dbReference type="ChEBI" id="CHEBI:30013"/>
        <dbReference type="ChEBI" id="CHEBI:30616"/>
        <dbReference type="ChEBI" id="CHEBI:61977"/>
        <dbReference type="ChEBI" id="CHEBI:456216"/>
        <dbReference type="EC" id="2.7.11.1"/>
    </reaction>
</comment>
<comment type="catalytic activity">
    <reaction evidence="15">
        <text>L-seryl-[protein] + ATP = O-phospho-L-seryl-[protein] + ADP + H(+)</text>
        <dbReference type="Rhea" id="RHEA:17989"/>
        <dbReference type="Rhea" id="RHEA-COMP:9863"/>
        <dbReference type="Rhea" id="RHEA-COMP:11604"/>
        <dbReference type="ChEBI" id="CHEBI:15378"/>
        <dbReference type="ChEBI" id="CHEBI:29999"/>
        <dbReference type="ChEBI" id="CHEBI:30616"/>
        <dbReference type="ChEBI" id="CHEBI:83421"/>
        <dbReference type="ChEBI" id="CHEBI:456216"/>
        <dbReference type="EC" id="2.7.11.1"/>
    </reaction>
</comment>
<dbReference type="InterPro" id="IPR000719">
    <property type="entry name" value="Prot_kinase_dom"/>
</dbReference>
<keyword evidence="19" id="KW-1185">Reference proteome</keyword>
<dbReference type="AlphaFoldDB" id="A0AAV6JGX5"/>
<proteinExistence type="predicted"/>
<evidence type="ECO:0000256" key="8">
    <source>
        <dbReference type="ARBA" id="ARBA00022737"/>
    </source>
</evidence>
<dbReference type="Pfam" id="PF00069">
    <property type="entry name" value="Pkinase"/>
    <property type="match status" value="1"/>
</dbReference>
<dbReference type="SUPFAM" id="SSF52058">
    <property type="entry name" value="L domain-like"/>
    <property type="match status" value="1"/>
</dbReference>
<evidence type="ECO:0000256" key="5">
    <source>
        <dbReference type="ARBA" id="ARBA00022679"/>
    </source>
</evidence>
<dbReference type="Gene3D" id="1.10.510.10">
    <property type="entry name" value="Transferase(Phosphotransferase) domain 1"/>
    <property type="match status" value="1"/>
</dbReference>
<dbReference type="PROSITE" id="PS50011">
    <property type="entry name" value="PROTEIN_KINASE_DOM"/>
    <property type="match status" value="1"/>
</dbReference>
<evidence type="ECO:0000256" key="2">
    <source>
        <dbReference type="ARBA" id="ARBA00012513"/>
    </source>
</evidence>
<evidence type="ECO:0000256" key="9">
    <source>
        <dbReference type="ARBA" id="ARBA00022741"/>
    </source>
</evidence>
<dbReference type="GO" id="GO:0016020">
    <property type="term" value="C:membrane"/>
    <property type="evidence" value="ECO:0007669"/>
    <property type="project" value="UniProtKB-SubCell"/>
</dbReference>
<dbReference type="PANTHER" id="PTHR45631:SF202">
    <property type="entry name" value="SENESCENCE-INDUCED RECEPTOR-LIKE SERINE_THREONINE-PROTEIN KINASE"/>
    <property type="match status" value="1"/>
</dbReference>
<protein>
    <recommendedName>
        <fullName evidence="2">non-specific serine/threonine protein kinase</fullName>
        <ecNumber evidence="2">2.7.11.1</ecNumber>
    </recommendedName>
</protein>
<keyword evidence="6 16" id="KW-0812">Transmembrane</keyword>
<dbReference type="FunFam" id="3.80.10.10:FF:000129">
    <property type="entry name" value="Leucine-rich repeat receptor-like kinase"/>
    <property type="match status" value="1"/>
</dbReference>
<dbReference type="Gene3D" id="3.80.10.10">
    <property type="entry name" value="Ribonuclease Inhibitor"/>
    <property type="match status" value="1"/>
</dbReference>
<evidence type="ECO:0000256" key="15">
    <source>
        <dbReference type="ARBA" id="ARBA00048679"/>
    </source>
</evidence>
<feature type="transmembrane region" description="Helical" evidence="16">
    <location>
        <begin position="412"/>
        <end position="435"/>
    </location>
</feature>
<dbReference type="GO" id="GO:0005524">
    <property type="term" value="F:ATP binding"/>
    <property type="evidence" value="ECO:0007669"/>
    <property type="project" value="UniProtKB-KW"/>
</dbReference>
<accession>A0AAV6JGX5</accession>
<dbReference type="SMART" id="SM00220">
    <property type="entry name" value="S_TKc"/>
    <property type="match status" value="1"/>
</dbReference>
<gene>
    <name evidence="18" type="ORF">RHGRI_025055</name>
</gene>
<keyword evidence="8" id="KW-0677">Repeat</keyword>
<comment type="subcellular location">
    <subcellularLocation>
        <location evidence="1">Membrane</location>
        <topology evidence="1">Single-pass membrane protein</topology>
    </subcellularLocation>
</comment>
<name>A0AAV6JGX5_9ERIC</name>
<comment type="caution">
    <text evidence="18">The sequence shown here is derived from an EMBL/GenBank/DDBJ whole genome shotgun (WGS) entry which is preliminary data.</text>
</comment>
<dbReference type="PANTHER" id="PTHR45631">
    <property type="entry name" value="OS07G0107800 PROTEIN-RELATED"/>
    <property type="match status" value="1"/>
</dbReference>
<evidence type="ECO:0000256" key="12">
    <source>
        <dbReference type="ARBA" id="ARBA00022989"/>
    </source>
</evidence>
<dbReference type="InterPro" id="IPR032675">
    <property type="entry name" value="LRR_dom_sf"/>
</dbReference>
<dbReference type="Gene3D" id="3.30.200.20">
    <property type="entry name" value="Phosphorylase Kinase, domain 1"/>
    <property type="match status" value="1"/>
</dbReference>
<dbReference type="SUPFAM" id="SSF56112">
    <property type="entry name" value="Protein kinase-like (PK-like)"/>
    <property type="match status" value="1"/>
</dbReference>
<keyword evidence="4" id="KW-0433">Leucine-rich repeat</keyword>
<evidence type="ECO:0000256" key="13">
    <source>
        <dbReference type="ARBA" id="ARBA00023136"/>
    </source>
</evidence>
<feature type="domain" description="Protein kinase" evidence="17">
    <location>
        <begin position="473"/>
        <end position="720"/>
    </location>
</feature>
<evidence type="ECO:0000256" key="1">
    <source>
        <dbReference type="ARBA" id="ARBA00004167"/>
    </source>
</evidence>
<evidence type="ECO:0000256" key="7">
    <source>
        <dbReference type="ARBA" id="ARBA00022729"/>
    </source>
</evidence>
<keyword evidence="3" id="KW-0723">Serine/threonine-protein kinase</keyword>
<evidence type="ECO:0000256" key="11">
    <source>
        <dbReference type="ARBA" id="ARBA00022840"/>
    </source>
</evidence>
<dbReference type="PROSITE" id="PS00108">
    <property type="entry name" value="PROTEIN_KINASE_ST"/>
    <property type="match status" value="1"/>
</dbReference>
<keyword evidence="13 16" id="KW-0472">Membrane</keyword>
<evidence type="ECO:0000313" key="18">
    <source>
        <dbReference type="EMBL" id="KAG5537814.1"/>
    </source>
</evidence>
<organism evidence="18 19">
    <name type="scientific">Rhododendron griersonianum</name>
    <dbReference type="NCBI Taxonomy" id="479676"/>
    <lineage>
        <taxon>Eukaryota</taxon>
        <taxon>Viridiplantae</taxon>
        <taxon>Streptophyta</taxon>
        <taxon>Embryophyta</taxon>
        <taxon>Tracheophyta</taxon>
        <taxon>Spermatophyta</taxon>
        <taxon>Magnoliopsida</taxon>
        <taxon>eudicotyledons</taxon>
        <taxon>Gunneridae</taxon>
        <taxon>Pentapetalae</taxon>
        <taxon>asterids</taxon>
        <taxon>Ericales</taxon>
        <taxon>Ericaceae</taxon>
        <taxon>Ericoideae</taxon>
        <taxon>Rhodoreae</taxon>
        <taxon>Rhododendron</taxon>
    </lineage>
</organism>
<dbReference type="Pfam" id="PF12819">
    <property type="entry name" value="Malectin_like"/>
    <property type="match status" value="1"/>
</dbReference>
<dbReference type="GO" id="GO:0004674">
    <property type="term" value="F:protein serine/threonine kinase activity"/>
    <property type="evidence" value="ECO:0007669"/>
    <property type="project" value="UniProtKB-KW"/>
</dbReference>
<dbReference type="EC" id="2.7.11.1" evidence="2"/>
<keyword evidence="11" id="KW-0067">ATP-binding</keyword>
<evidence type="ECO:0000256" key="4">
    <source>
        <dbReference type="ARBA" id="ARBA00022614"/>
    </source>
</evidence>
<dbReference type="Proteomes" id="UP000823749">
    <property type="component" value="Chromosome 8"/>
</dbReference>
<dbReference type="Pfam" id="PF13855">
    <property type="entry name" value="LRR_8"/>
    <property type="match status" value="1"/>
</dbReference>
<keyword evidence="10" id="KW-0418">Kinase</keyword>
<evidence type="ECO:0000256" key="10">
    <source>
        <dbReference type="ARBA" id="ARBA00022777"/>
    </source>
</evidence>
<keyword evidence="9" id="KW-0547">Nucleotide-binding</keyword>
<reference evidence="18" key="1">
    <citation type="submission" date="2020-08" db="EMBL/GenBank/DDBJ databases">
        <title>Plant Genome Project.</title>
        <authorList>
            <person name="Zhang R.-G."/>
        </authorList>
    </citation>
    <scope>NUCLEOTIDE SEQUENCE</scope>
    <source>
        <strain evidence="18">WSP0</strain>
        <tissue evidence="18">Leaf</tissue>
    </source>
</reference>
<evidence type="ECO:0000313" key="19">
    <source>
        <dbReference type="Proteomes" id="UP000823749"/>
    </source>
</evidence>
<dbReference type="InterPro" id="IPR024788">
    <property type="entry name" value="Malectin-like_Carb-bd_dom"/>
</dbReference>
<evidence type="ECO:0000256" key="6">
    <source>
        <dbReference type="ARBA" id="ARBA00022692"/>
    </source>
</evidence>
<dbReference type="EMBL" id="JACTNZ010000008">
    <property type="protein sequence ID" value="KAG5537814.1"/>
    <property type="molecule type" value="Genomic_DNA"/>
</dbReference>
<dbReference type="InterPro" id="IPR008271">
    <property type="entry name" value="Ser/Thr_kinase_AS"/>
</dbReference>
<keyword evidence="5" id="KW-0808">Transferase</keyword>
<evidence type="ECO:0000256" key="14">
    <source>
        <dbReference type="ARBA" id="ARBA00047899"/>
    </source>
</evidence>
<keyword evidence="7" id="KW-0732">Signal</keyword>
<evidence type="ECO:0000259" key="17">
    <source>
        <dbReference type="PROSITE" id="PS50011"/>
    </source>
</evidence>
<sequence>MSSIGTKLPENGVGVEQGVYSTVLCTMSCFISIDCGISEGSDYKDKKTTISYTSDAGYIDAGTNYDISSEYYKSDTMMRLLNLRSFPHGIRNCYTLPQDKGNKCLIRAIFMYGNYDSKNQPPQFALYVDGDQWHTVRFDDASHVVRVEIIHNVPATTTYVHVCLVDTGHGTPFISALELRQLNNSMYQTQSGSLKLFGRLDFGLTAGETVRYSADVYDRIWISDYPSSSEEAFRASCYCNDALTDNDYKLPYQVMATAVRPVNGLEAIRKVKSAYGVERNWQGDPCVPKEYKWEDLQCNYDRNSTRIISLNLSSSSLSGNMDFSFSGLTSLESLDLSNNNLIGPVPDFLSELPSLKTLNLSWNNFTGSVPPALIEKSKIESLTLRTEGNLHLFQAENSSKCQADSCARKKTFFAPVIASIASCLVIVVVILAIWWSLKRRKQQAHIVKSNPEDEMVEEKKRQFTYSELMTITNNFEKLLGKGAFGSVYAGHLTDNNTKDTKVVAARLLTKLHHGNLVSIIGYCNEGGHMGLIYEYMANGTIKEHLSEKNPNILSWEKRLQIACDAARALEYLHDDCKPPIIHRDIKTSNILLTEKMHAKISDFGLSRLMPSDGKTHVLTAVAGTPGYMDPNFGVVLLELITGKPAVLETPENPLLVNWIVPMVERADIKEIMDLRLKNDFDTNSARKALETAMACVECNLSQRLVMRQVVANLRDCSEMEKARVKVWKENEVHNCASGNTVYVSTLGSSVGGPSAM</sequence>